<name>A0A1B8YE15_9GAMM</name>
<accession>A0A1B8YE15</accession>
<gene>
    <name evidence="1" type="ORF">Phpb_03422</name>
</gene>
<reference evidence="2" key="1">
    <citation type="submission" date="2015-11" db="EMBL/GenBank/DDBJ databases">
        <authorList>
            <person name="Tobias N.J."/>
            <person name="Mishra B."/>
            <person name="Gupta D.K."/>
            <person name="Thines M."/>
            <person name="Stinear T.P."/>
            <person name="Bode H.B."/>
        </authorList>
    </citation>
    <scope>NUCLEOTIDE SEQUENCE [LARGE SCALE GENOMIC DNA]</scope>
    <source>
        <strain evidence="2">PB45.5</strain>
    </source>
</reference>
<protein>
    <submittedName>
        <fullName evidence="1">Uncharacterized protein</fullName>
    </submittedName>
</protein>
<proteinExistence type="predicted"/>
<evidence type="ECO:0000313" key="1">
    <source>
        <dbReference type="EMBL" id="OCA53366.1"/>
    </source>
</evidence>
<evidence type="ECO:0000313" key="2">
    <source>
        <dbReference type="Proteomes" id="UP000092665"/>
    </source>
</evidence>
<sequence>MSYIHNEQAEKEKLELEKAVAKKAERMRAAYSALKKSEREGTVQYLNEKRNWYVVR</sequence>
<keyword evidence="2" id="KW-1185">Reference proteome</keyword>
<comment type="caution">
    <text evidence="1">The sequence shown here is derived from an EMBL/GenBank/DDBJ whole genome shotgun (WGS) entry which is preliminary data.</text>
</comment>
<dbReference type="RefSeq" id="WP_160297038.1">
    <property type="nucleotide sequence ID" value="NZ_CAWMQN010000082.1"/>
</dbReference>
<dbReference type="Proteomes" id="UP000092665">
    <property type="component" value="Unassembled WGS sequence"/>
</dbReference>
<dbReference type="PATRIC" id="fig|29488.15.peg.3768"/>
<dbReference type="AlphaFoldDB" id="A0A1B8YE15"/>
<organism evidence="1 2">
    <name type="scientific">Photorhabdus namnaonensis</name>
    <dbReference type="NCBI Taxonomy" id="1851568"/>
    <lineage>
        <taxon>Bacteria</taxon>
        <taxon>Pseudomonadati</taxon>
        <taxon>Pseudomonadota</taxon>
        <taxon>Gammaproteobacteria</taxon>
        <taxon>Enterobacterales</taxon>
        <taxon>Morganellaceae</taxon>
        <taxon>Photorhabdus</taxon>
    </lineage>
</organism>
<dbReference type="EMBL" id="LOIC01000082">
    <property type="protein sequence ID" value="OCA53366.1"/>
    <property type="molecule type" value="Genomic_DNA"/>
</dbReference>